<protein>
    <recommendedName>
        <fullName evidence="3">Major capsid protein</fullName>
    </recommendedName>
</protein>
<dbReference type="Proteomes" id="UP000501705">
    <property type="component" value="Chromosome"/>
</dbReference>
<dbReference type="RefSeq" id="WP_167460142.1">
    <property type="nucleotide sequence ID" value="NZ_CP046171.1"/>
</dbReference>
<evidence type="ECO:0000313" key="1">
    <source>
        <dbReference type="EMBL" id="QIS00985.1"/>
    </source>
</evidence>
<evidence type="ECO:0000313" key="2">
    <source>
        <dbReference type="Proteomes" id="UP000501705"/>
    </source>
</evidence>
<proteinExistence type="predicted"/>
<dbReference type="Pfam" id="PF25209">
    <property type="entry name" value="Phage_capsid_4"/>
    <property type="match status" value="1"/>
</dbReference>
<gene>
    <name evidence="1" type="ORF">F5X71_00360</name>
</gene>
<dbReference type="AlphaFoldDB" id="A0A6G9XJ93"/>
<accession>A0A6G9XJ93</accession>
<name>A0A6G9XJ93_NOCBR</name>
<dbReference type="EMBL" id="CP046171">
    <property type="protein sequence ID" value="QIS00985.1"/>
    <property type="molecule type" value="Genomic_DNA"/>
</dbReference>
<organism evidence="1 2">
    <name type="scientific">Nocardia brasiliensis</name>
    <dbReference type="NCBI Taxonomy" id="37326"/>
    <lineage>
        <taxon>Bacteria</taxon>
        <taxon>Bacillati</taxon>
        <taxon>Actinomycetota</taxon>
        <taxon>Actinomycetes</taxon>
        <taxon>Mycobacteriales</taxon>
        <taxon>Nocardiaceae</taxon>
        <taxon>Nocardia</taxon>
    </lineage>
</organism>
<sequence length="302" mass="32176">MSTAPVSFPLGAPTLAGSTLTVDLALKQPARITKRLADLTLQKFIVDRIFSSSGASVAAGAVIYDQITANELYTTRDIEQRAPSAEYPIVGSDRTDPKVATSEDWGGKFWISDSARTRNDVAHFNNQVTALSNTIVRKVNQRAVVTLEAAIAALGGAGVVPGHDWSDVQLAGTTPTPSDLRPTADFANVQLAADIEELGVVYDLWLVNPQEKANLAIAYGSALAEVLESAGIREMFASNRVAAGTAYAVATGEVGFLSYEQGLATETWREEKTKRTWVQSSVMPIMGVTNPYSIKKVTGLAG</sequence>
<evidence type="ECO:0008006" key="3">
    <source>
        <dbReference type="Google" id="ProtNLM"/>
    </source>
</evidence>
<dbReference type="InterPro" id="IPR049995">
    <property type="entry name" value="Capsid_mycobact-type"/>
</dbReference>
<reference evidence="1 2" key="1">
    <citation type="journal article" date="2019" name="ACS Chem. Biol.">
        <title>Identification and Mobilization of a Cryptic Antibiotic Biosynthesis Gene Locus from a Human-Pathogenic Nocardia Isolate.</title>
        <authorList>
            <person name="Herisse M."/>
            <person name="Ishida K."/>
            <person name="Porter J.L."/>
            <person name="Howden B."/>
            <person name="Hertweck C."/>
            <person name="Stinear T.P."/>
            <person name="Pidot S.J."/>
        </authorList>
    </citation>
    <scope>NUCLEOTIDE SEQUENCE [LARGE SCALE GENOMIC DNA]</scope>
    <source>
        <strain evidence="1 2">AUSMDU00024985</strain>
    </source>
</reference>
<dbReference type="NCBIfam" id="NF042926">
    <property type="entry name" value="capsid_Caudo_1"/>
    <property type="match status" value="1"/>
</dbReference>